<evidence type="ECO:0000313" key="3">
    <source>
        <dbReference type="EMBL" id="ONH65877.1"/>
    </source>
</evidence>
<reference evidence="2" key="1">
    <citation type="journal article" date="2014" name="Genome Announc.">
        <title>Genome sequence of the yeast Cyberlindnera fabianii (Hansenula fabianii).</title>
        <authorList>
            <person name="Freel K.C."/>
            <person name="Sarilar V."/>
            <person name="Neuveglise C."/>
            <person name="Devillers H."/>
            <person name="Friedrich A."/>
            <person name="Schacherer J."/>
        </authorList>
    </citation>
    <scope>NUCLEOTIDE SEQUENCE</scope>
    <source>
        <strain evidence="2">YJS4271</strain>
    </source>
</reference>
<dbReference type="OrthoDB" id="3338076at2759"/>
<evidence type="ECO:0000313" key="4">
    <source>
        <dbReference type="Proteomes" id="UP000189513"/>
    </source>
</evidence>
<reference evidence="3" key="3">
    <citation type="submission" date="2017-01" db="EMBL/GenBank/DDBJ databases">
        <authorList>
            <person name="Mah S.A."/>
            <person name="Swanson W.J."/>
            <person name="Moy G.W."/>
            <person name="Vacquier V.D."/>
        </authorList>
    </citation>
    <scope>NUCLEOTIDE SEQUENCE [LARGE SCALE GENOMIC DNA]</scope>
    <source>
        <strain evidence="3">65</strain>
    </source>
</reference>
<reference evidence="4" key="2">
    <citation type="journal article" date="2017" name="Genome Announc.">
        <title>Genome sequences of Cyberlindnera fabianii 65, Pichia kudriavzevii 129, and Saccharomyces cerevisiae 131 isolated from fermented masau fruits in Zimbabwe.</title>
        <authorList>
            <person name="van Rijswijck I.M.H."/>
            <person name="Derks M.F.L."/>
            <person name="Abee T."/>
            <person name="de Ridder D."/>
            <person name="Smid E.J."/>
        </authorList>
    </citation>
    <scope>NUCLEOTIDE SEQUENCE [LARGE SCALE GENOMIC DNA]</scope>
    <source>
        <strain evidence="4">65</strain>
    </source>
</reference>
<dbReference type="GO" id="GO:0000139">
    <property type="term" value="C:Golgi membrane"/>
    <property type="evidence" value="ECO:0007669"/>
    <property type="project" value="TreeGrafter"/>
</dbReference>
<dbReference type="PANTHER" id="PTHR28077:SF1">
    <property type="entry name" value="INOSITOL PHOSPHORYLCERAMIDE SYNTHASE REGULATORY SUBUNIT KEI1"/>
    <property type="match status" value="1"/>
</dbReference>
<dbReference type="OMA" id="FNCILAS"/>
<dbReference type="GO" id="GO:0006673">
    <property type="term" value="P:inositol phosphoceramide metabolic process"/>
    <property type="evidence" value="ECO:0007669"/>
    <property type="project" value="InterPro"/>
</dbReference>
<dbReference type="STRING" id="36022.A0A061BAV7"/>
<evidence type="ECO:0000313" key="2">
    <source>
        <dbReference type="EMBL" id="CDR46504.1"/>
    </source>
</evidence>
<dbReference type="EMBL" id="LK052908">
    <property type="protein sequence ID" value="CDR46504.1"/>
    <property type="molecule type" value="Genomic_DNA"/>
</dbReference>
<keyword evidence="1" id="KW-0472">Membrane</keyword>
<accession>A0A061BAV7</accession>
<dbReference type="InterPro" id="IPR013862">
    <property type="entry name" value="Kei1"/>
</dbReference>
<dbReference type="Proteomes" id="UP000189513">
    <property type="component" value="Unassembled WGS sequence"/>
</dbReference>
<proteinExistence type="predicted"/>
<dbReference type="Pfam" id="PF08552">
    <property type="entry name" value="Kei1"/>
    <property type="match status" value="1"/>
</dbReference>
<feature type="transmembrane region" description="Helical" evidence="1">
    <location>
        <begin position="7"/>
        <end position="25"/>
    </location>
</feature>
<keyword evidence="1" id="KW-0812">Transmembrane</keyword>
<name>A0A061BAV7_CYBFA</name>
<dbReference type="EMBL" id="MPUK01000009">
    <property type="protein sequence ID" value="ONH65877.1"/>
    <property type="molecule type" value="Genomic_DNA"/>
</dbReference>
<dbReference type="GO" id="GO:0070916">
    <property type="term" value="C:inositol phosphoceramide synthase complex"/>
    <property type="evidence" value="ECO:0007669"/>
    <property type="project" value="TreeGrafter"/>
</dbReference>
<protein>
    <submittedName>
        <fullName evidence="2">CYFA0S23e01662g1_1</fullName>
    </submittedName>
    <submittedName>
        <fullName evidence="3">Inositol phosphorylceramide synthase regulatory subunit KEI1</fullName>
    </submittedName>
</protein>
<dbReference type="PANTHER" id="PTHR28077">
    <property type="entry name" value="INOSITOL PHOSPHORYLCERAMIDE SYNTHASE REGULATORY SUBUNIT KEI1"/>
    <property type="match status" value="1"/>
</dbReference>
<sequence>MIPQRFFGFLPLYVGVEVILATAILNKMHGIFGILSLFTGHPLDLMQWVYYIVSFVMVYYYFVGFTSILKPRPLQHAAIVVIYSVDTLFSLLYIFYFAAEWLLKEDTTAPYVPGQDYSKSATQFYEYSVIFLTTAIVEAARAYFNLVLFSFYTRLLKYNKDLGLSVMDGDVDLDLKNRNKFQQLCYKFEVHCHRFLNDHFKV</sequence>
<evidence type="ECO:0000256" key="1">
    <source>
        <dbReference type="SAM" id="Phobius"/>
    </source>
</evidence>
<dbReference type="AlphaFoldDB" id="A0A061BAV7"/>
<dbReference type="VEuPathDB" id="FungiDB:BON22_4249"/>
<keyword evidence="1" id="KW-1133">Transmembrane helix</keyword>
<feature type="transmembrane region" description="Helical" evidence="1">
    <location>
        <begin position="45"/>
        <end position="65"/>
    </location>
</feature>
<feature type="transmembrane region" description="Helical" evidence="1">
    <location>
        <begin position="127"/>
        <end position="152"/>
    </location>
</feature>
<gene>
    <name evidence="3" type="ORF">BON22_4249</name>
    <name evidence="2" type="ORF">CYFA0S_23e01662g</name>
</gene>
<organism evidence="2">
    <name type="scientific">Cyberlindnera fabianii</name>
    <name type="common">Yeast</name>
    <name type="synonym">Hansenula fabianii</name>
    <dbReference type="NCBI Taxonomy" id="36022"/>
    <lineage>
        <taxon>Eukaryota</taxon>
        <taxon>Fungi</taxon>
        <taxon>Dikarya</taxon>
        <taxon>Ascomycota</taxon>
        <taxon>Saccharomycotina</taxon>
        <taxon>Saccharomycetes</taxon>
        <taxon>Phaffomycetales</taxon>
        <taxon>Phaffomycetaceae</taxon>
        <taxon>Cyberlindnera</taxon>
    </lineage>
</organism>
<feature type="transmembrane region" description="Helical" evidence="1">
    <location>
        <begin position="77"/>
        <end position="99"/>
    </location>
</feature>
<dbReference type="GO" id="GO:0070917">
    <property type="term" value="F:inositol phosphoceramide synthase regulator activity"/>
    <property type="evidence" value="ECO:0007669"/>
    <property type="project" value="InterPro"/>
</dbReference>
<keyword evidence="4" id="KW-1185">Reference proteome</keyword>